<feature type="region of interest" description="Disordered" evidence="1">
    <location>
        <begin position="23"/>
        <end position="113"/>
    </location>
</feature>
<feature type="signal peptide" evidence="2">
    <location>
        <begin position="1"/>
        <end position="19"/>
    </location>
</feature>
<feature type="chain" id="PRO_5034998204" evidence="2">
    <location>
        <begin position="20"/>
        <end position="138"/>
    </location>
</feature>
<dbReference type="OrthoDB" id="5106408at2759"/>
<sequence>MRFSKHILPLALVVTGVIAAGDESTTAVAKAKATDEKASATTGEASNTADATEESTATATGKDDDKKDSKSDSKSDSKDKAEATTTEEDRPTDTWKPTVAKTTAPDILSAGSTDSINGQRFVLASLAVGLMTLGMAFL</sequence>
<reference evidence="3 4" key="1">
    <citation type="submission" date="2020-01" db="EMBL/GenBank/DDBJ databases">
        <title>Identification and distribution of gene clusters putatively required for synthesis of sphingolipid metabolism inhibitors in phylogenetically diverse species of the filamentous fungus Fusarium.</title>
        <authorList>
            <person name="Kim H.-S."/>
            <person name="Busman M."/>
            <person name="Brown D.W."/>
            <person name="Divon H."/>
            <person name="Uhlig S."/>
            <person name="Proctor R.H."/>
        </authorList>
    </citation>
    <scope>NUCLEOTIDE SEQUENCE [LARGE SCALE GENOMIC DNA]</scope>
    <source>
        <strain evidence="3 4">NRRL 20459</strain>
    </source>
</reference>
<keyword evidence="2" id="KW-0732">Signal</keyword>
<evidence type="ECO:0000313" key="3">
    <source>
        <dbReference type="EMBL" id="KAF4471252.1"/>
    </source>
</evidence>
<organism evidence="3 4">
    <name type="scientific">Fusarium albosuccineum</name>
    <dbReference type="NCBI Taxonomy" id="1237068"/>
    <lineage>
        <taxon>Eukaryota</taxon>
        <taxon>Fungi</taxon>
        <taxon>Dikarya</taxon>
        <taxon>Ascomycota</taxon>
        <taxon>Pezizomycotina</taxon>
        <taxon>Sordariomycetes</taxon>
        <taxon>Hypocreomycetidae</taxon>
        <taxon>Hypocreales</taxon>
        <taxon>Nectriaceae</taxon>
        <taxon>Fusarium</taxon>
        <taxon>Fusarium decemcellulare species complex</taxon>
    </lineage>
</organism>
<dbReference type="EMBL" id="JAADYS010000235">
    <property type="protein sequence ID" value="KAF4471252.1"/>
    <property type="molecule type" value="Genomic_DNA"/>
</dbReference>
<feature type="compositionally biased region" description="Low complexity" evidence="1">
    <location>
        <begin position="44"/>
        <end position="60"/>
    </location>
</feature>
<dbReference type="Proteomes" id="UP000554235">
    <property type="component" value="Unassembled WGS sequence"/>
</dbReference>
<evidence type="ECO:0000256" key="1">
    <source>
        <dbReference type="SAM" id="MobiDB-lite"/>
    </source>
</evidence>
<dbReference type="AlphaFoldDB" id="A0A8H4LN52"/>
<proteinExistence type="predicted"/>
<evidence type="ECO:0000313" key="4">
    <source>
        <dbReference type="Proteomes" id="UP000554235"/>
    </source>
</evidence>
<comment type="caution">
    <text evidence="3">The sequence shown here is derived from an EMBL/GenBank/DDBJ whole genome shotgun (WGS) entry which is preliminary data.</text>
</comment>
<gene>
    <name evidence="3" type="ORF">FALBO_1838</name>
</gene>
<protein>
    <submittedName>
        <fullName evidence="3">Uncharacterized protein</fullName>
    </submittedName>
</protein>
<name>A0A8H4LN52_9HYPO</name>
<feature type="compositionally biased region" description="Basic and acidic residues" evidence="1">
    <location>
        <begin position="61"/>
        <end position="93"/>
    </location>
</feature>
<accession>A0A8H4LN52</accession>
<evidence type="ECO:0000256" key="2">
    <source>
        <dbReference type="SAM" id="SignalP"/>
    </source>
</evidence>
<keyword evidence="4" id="KW-1185">Reference proteome</keyword>